<dbReference type="Proteomes" id="UP000324222">
    <property type="component" value="Unassembled WGS sequence"/>
</dbReference>
<evidence type="ECO:0000313" key="3">
    <source>
        <dbReference type="Proteomes" id="UP000324222"/>
    </source>
</evidence>
<sequence>MPPATFHCRDCLPRPTTNPPPHQPTTPQTPLFTQLTLPNACVFAPSRYHAETSLEFQIARGLHCPLEINVHTRRKPGNQDGFPLGAVAKQRVIEFEISGK</sequence>
<dbReference type="EMBL" id="VSRR010003033">
    <property type="protein sequence ID" value="MPC34341.1"/>
    <property type="molecule type" value="Genomic_DNA"/>
</dbReference>
<comment type="caution">
    <text evidence="2">The sequence shown here is derived from an EMBL/GenBank/DDBJ whole genome shotgun (WGS) entry which is preliminary data.</text>
</comment>
<evidence type="ECO:0000313" key="2">
    <source>
        <dbReference type="EMBL" id="MPC34341.1"/>
    </source>
</evidence>
<name>A0A5B7EIW0_PORTR</name>
<dbReference type="AlphaFoldDB" id="A0A5B7EIW0"/>
<accession>A0A5B7EIW0</accession>
<proteinExistence type="predicted"/>
<evidence type="ECO:0000256" key="1">
    <source>
        <dbReference type="SAM" id="MobiDB-lite"/>
    </source>
</evidence>
<keyword evidence="3" id="KW-1185">Reference proteome</keyword>
<protein>
    <submittedName>
        <fullName evidence="2">Uncharacterized protein</fullName>
    </submittedName>
</protein>
<gene>
    <name evidence="2" type="ORF">E2C01_027726</name>
</gene>
<organism evidence="2 3">
    <name type="scientific">Portunus trituberculatus</name>
    <name type="common">Swimming crab</name>
    <name type="synonym">Neptunus trituberculatus</name>
    <dbReference type="NCBI Taxonomy" id="210409"/>
    <lineage>
        <taxon>Eukaryota</taxon>
        <taxon>Metazoa</taxon>
        <taxon>Ecdysozoa</taxon>
        <taxon>Arthropoda</taxon>
        <taxon>Crustacea</taxon>
        <taxon>Multicrustacea</taxon>
        <taxon>Malacostraca</taxon>
        <taxon>Eumalacostraca</taxon>
        <taxon>Eucarida</taxon>
        <taxon>Decapoda</taxon>
        <taxon>Pleocyemata</taxon>
        <taxon>Brachyura</taxon>
        <taxon>Eubrachyura</taxon>
        <taxon>Portunoidea</taxon>
        <taxon>Portunidae</taxon>
        <taxon>Portuninae</taxon>
        <taxon>Portunus</taxon>
    </lineage>
</organism>
<feature type="region of interest" description="Disordered" evidence="1">
    <location>
        <begin position="1"/>
        <end position="30"/>
    </location>
</feature>
<reference evidence="2 3" key="1">
    <citation type="submission" date="2019-05" db="EMBL/GenBank/DDBJ databases">
        <title>Another draft genome of Portunus trituberculatus and its Hox gene families provides insights of decapod evolution.</title>
        <authorList>
            <person name="Jeong J.-H."/>
            <person name="Song I."/>
            <person name="Kim S."/>
            <person name="Choi T."/>
            <person name="Kim D."/>
            <person name="Ryu S."/>
            <person name="Kim W."/>
        </authorList>
    </citation>
    <scope>NUCLEOTIDE SEQUENCE [LARGE SCALE GENOMIC DNA]</scope>
    <source>
        <tissue evidence="2">Muscle</tissue>
    </source>
</reference>